<dbReference type="KEGG" id="amj:106737459"/>
<dbReference type="PANTHER" id="PTHR11639:SF134">
    <property type="entry name" value="PROTEIN S100-A1-RELATED"/>
    <property type="match status" value="1"/>
</dbReference>
<dbReference type="SMART" id="SM00054">
    <property type="entry name" value="EFh"/>
    <property type="match status" value="1"/>
</dbReference>
<dbReference type="PhylomeDB" id="A0A151P304"/>
<dbReference type="Proteomes" id="UP000050525">
    <property type="component" value="Unassembled WGS sequence"/>
</dbReference>
<dbReference type="PROSITE" id="PS00303">
    <property type="entry name" value="S100_CABP"/>
    <property type="match status" value="1"/>
</dbReference>
<dbReference type="GO" id="GO:0050786">
    <property type="term" value="F:RAGE receptor binding"/>
    <property type="evidence" value="ECO:0007669"/>
    <property type="project" value="TreeGrafter"/>
</dbReference>
<keyword evidence="8" id="KW-1185">Reference proteome</keyword>
<dbReference type="GO" id="GO:0044548">
    <property type="term" value="F:S100 protein binding"/>
    <property type="evidence" value="ECO:0007669"/>
    <property type="project" value="TreeGrafter"/>
</dbReference>
<keyword evidence="4 5" id="KW-0106">Calcium</keyword>
<dbReference type="GO" id="GO:0048306">
    <property type="term" value="F:calcium-dependent protein binding"/>
    <property type="evidence" value="ECO:0007669"/>
    <property type="project" value="TreeGrafter"/>
</dbReference>
<dbReference type="InterPro" id="IPR013787">
    <property type="entry name" value="S100_Ca-bd_sub"/>
</dbReference>
<dbReference type="GO" id="GO:0005509">
    <property type="term" value="F:calcium ion binding"/>
    <property type="evidence" value="ECO:0007669"/>
    <property type="project" value="InterPro"/>
</dbReference>
<evidence type="ECO:0000256" key="5">
    <source>
        <dbReference type="RuleBase" id="RU361184"/>
    </source>
</evidence>
<proteinExistence type="inferred from homology"/>
<reference evidence="7 8" key="1">
    <citation type="journal article" date="2012" name="Genome Biol.">
        <title>Sequencing three crocodilian genomes to illuminate the evolution of archosaurs and amniotes.</title>
        <authorList>
            <person name="St John J.A."/>
            <person name="Braun E.L."/>
            <person name="Isberg S.R."/>
            <person name="Miles L.G."/>
            <person name="Chong A.Y."/>
            <person name="Gongora J."/>
            <person name="Dalzell P."/>
            <person name="Moran C."/>
            <person name="Bed'hom B."/>
            <person name="Abzhanov A."/>
            <person name="Burgess S.C."/>
            <person name="Cooksey A.M."/>
            <person name="Castoe T.A."/>
            <person name="Crawford N.G."/>
            <person name="Densmore L.D."/>
            <person name="Drew J.C."/>
            <person name="Edwards S.V."/>
            <person name="Faircloth B.C."/>
            <person name="Fujita M.K."/>
            <person name="Greenwold M.J."/>
            <person name="Hoffmann F.G."/>
            <person name="Howard J.M."/>
            <person name="Iguchi T."/>
            <person name="Janes D.E."/>
            <person name="Khan S.Y."/>
            <person name="Kohno S."/>
            <person name="de Koning A.J."/>
            <person name="Lance S.L."/>
            <person name="McCarthy F.M."/>
            <person name="McCormack J.E."/>
            <person name="Merchant M.E."/>
            <person name="Peterson D.G."/>
            <person name="Pollock D.D."/>
            <person name="Pourmand N."/>
            <person name="Raney B.J."/>
            <person name="Roessler K.A."/>
            <person name="Sanford J.R."/>
            <person name="Sawyer R.H."/>
            <person name="Schmidt C.J."/>
            <person name="Triplett E.W."/>
            <person name="Tuberville T.D."/>
            <person name="Venegas-Anaya M."/>
            <person name="Howard J.T."/>
            <person name="Jarvis E.D."/>
            <person name="Guillette L.J.Jr."/>
            <person name="Glenn T.C."/>
            <person name="Green R.E."/>
            <person name="Ray D.A."/>
        </authorList>
    </citation>
    <scope>NUCLEOTIDE SEQUENCE [LARGE SCALE GENOMIC DNA]</scope>
    <source>
        <strain evidence="7">KSC_2009_1</strain>
    </source>
</reference>
<dbReference type="InterPro" id="IPR002048">
    <property type="entry name" value="EF_hand_dom"/>
</dbReference>
<accession>A0A151P304</accession>
<dbReference type="Gene3D" id="1.10.238.10">
    <property type="entry name" value="EF-hand"/>
    <property type="match status" value="1"/>
</dbReference>
<keyword evidence="3" id="KW-0677">Repeat</keyword>
<evidence type="ECO:0000256" key="3">
    <source>
        <dbReference type="ARBA" id="ARBA00022737"/>
    </source>
</evidence>
<evidence type="ECO:0000259" key="6">
    <source>
        <dbReference type="PROSITE" id="PS50222"/>
    </source>
</evidence>
<dbReference type="CDD" id="cd00213">
    <property type="entry name" value="S-100"/>
    <property type="match status" value="1"/>
</dbReference>
<dbReference type="GO" id="GO:0043123">
    <property type="term" value="P:positive regulation of canonical NF-kappaB signal transduction"/>
    <property type="evidence" value="ECO:0007669"/>
    <property type="project" value="TreeGrafter"/>
</dbReference>
<dbReference type="SUPFAM" id="SSF47473">
    <property type="entry name" value="EF-hand"/>
    <property type="match status" value="1"/>
</dbReference>
<dbReference type="OrthoDB" id="9909924at2759"/>
<dbReference type="Pfam" id="PF01023">
    <property type="entry name" value="S_100"/>
    <property type="match status" value="1"/>
</dbReference>
<evidence type="ECO:0000313" key="7">
    <source>
        <dbReference type="EMBL" id="KYO43383.1"/>
    </source>
</evidence>
<evidence type="ECO:0000256" key="4">
    <source>
        <dbReference type="ARBA" id="ARBA00022837"/>
    </source>
</evidence>
<feature type="domain" description="EF-hand" evidence="6">
    <location>
        <begin position="56"/>
        <end position="91"/>
    </location>
</feature>
<dbReference type="SMART" id="SM01394">
    <property type="entry name" value="S_100"/>
    <property type="match status" value="1"/>
</dbReference>
<comment type="caution">
    <text evidence="7">The sequence shown here is derived from an EMBL/GenBank/DDBJ whole genome shotgun (WGS) entry which is preliminary data.</text>
</comment>
<protein>
    <recommendedName>
        <fullName evidence="5">Protein S100</fullName>
    </recommendedName>
    <alternativeName>
        <fullName evidence="5">S100 calcium-binding protein</fullName>
    </alternativeName>
</protein>
<dbReference type="InterPro" id="IPR011992">
    <property type="entry name" value="EF-hand-dom_pair"/>
</dbReference>
<dbReference type="EMBL" id="AKHW03001164">
    <property type="protein sequence ID" value="KYO43383.1"/>
    <property type="molecule type" value="Genomic_DNA"/>
</dbReference>
<dbReference type="GO" id="GO:0005737">
    <property type="term" value="C:cytoplasm"/>
    <property type="evidence" value="ECO:0007669"/>
    <property type="project" value="TreeGrafter"/>
</dbReference>
<dbReference type="GO" id="GO:0005634">
    <property type="term" value="C:nucleus"/>
    <property type="evidence" value="ECO:0007669"/>
    <property type="project" value="TreeGrafter"/>
</dbReference>
<dbReference type="PANTHER" id="PTHR11639">
    <property type="entry name" value="S100 CALCIUM-BINDING PROTEIN"/>
    <property type="match status" value="1"/>
</dbReference>
<keyword evidence="2 5" id="KW-0479">Metal-binding</keyword>
<dbReference type="STRING" id="8496.A0A151P304"/>
<dbReference type="InterPro" id="IPR034325">
    <property type="entry name" value="S-100_dom"/>
</dbReference>
<dbReference type="GO" id="GO:0005615">
    <property type="term" value="C:extracellular space"/>
    <property type="evidence" value="ECO:0007669"/>
    <property type="project" value="TreeGrafter"/>
</dbReference>
<dbReference type="AlphaFoldDB" id="A0A151P304"/>
<evidence type="ECO:0000256" key="1">
    <source>
        <dbReference type="ARBA" id="ARBA00007323"/>
    </source>
</evidence>
<sequence length="100" mass="11329">MACHPQESVALTALEQALVSIMRVFHTYSGCRGRLRKADLKALVNRELPQFVQEIRDPNTLERLFKDLDADGDKSIDFQEYTTLVAMVTAACHTSFLQDQ</sequence>
<name>A0A151P304_ALLMI</name>
<dbReference type="PROSITE" id="PS00018">
    <property type="entry name" value="EF_HAND_1"/>
    <property type="match status" value="1"/>
</dbReference>
<evidence type="ECO:0000256" key="2">
    <source>
        <dbReference type="ARBA" id="ARBA00022723"/>
    </source>
</evidence>
<gene>
    <name evidence="7" type="ORF">Y1Q_0013331</name>
</gene>
<dbReference type="GO" id="GO:0008284">
    <property type="term" value="P:positive regulation of cell population proliferation"/>
    <property type="evidence" value="ECO:0007669"/>
    <property type="project" value="TreeGrafter"/>
</dbReference>
<organism evidence="7 8">
    <name type="scientific">Alligator mississippiensis</name>
    <name type="common">American alligator</name>
    <dbReference type="NCBI Taxonomy" id="8496"/>
    <lineage>
        <taxon>Eukaryota</taxon>
        <taxon>Metazoa</taxon>
        <taxon>Chordata</taxon>
        <taxon>Craniata</taxon>
        <taxon>Vertebrata</taxon>
        <taxon>Euteleostomi</taxon>
        <taxon>Archelosauria</taxon>
        <taxon>Archosauria</taxon>
        <taxon>Crocodylia</taxon>
        <taxon>Alligatoridae</taxon>
        <taxon>Alligatorinae</taxon>
        <taxon>Alligator</taxon>
    </lineage>
</organism>
<dbReference type="InterPro" id="IPR001751">
    <property type="entry name" value="S100/CaBP7/8-like_CS"/>
</dbReference>
<dbReference type="PROSITE" id="PS50222">
    <property type="entry name" value="EF_HAND_2"/>
    <property type="match status" value="1"/>
</dbReference>
<comment type="similarity">
    <text evidence="1 5">Belongs to the S-100 family.</text>
</comment>
<dbReference type="InterPro" id="IPR018247">
    <property type="entry name" value="EF_Hand_1_Ca_BS"/>
</dbReference>
<evidence type="ECO:0000313" key="8">
    <source>
        <dbReference type="Proteomes" id="UP000050525"/>
    </source>
</evidence>
<dbReference type="GO" id="GO:0046914">
    <property type="term" value="F:transition metal ion binding"/>
    <property type="evidence" value="ECO:0007669"/>
    <property type="project" value="InterPro"/>
</dbReference>